<dbReference type="InterPro" id="IPR031350">
    <property type="entry name" value="Goodbye_dom"/>
</dbReference>
<comment type="caution">
    <text evidence="2">The sequence shown here is derived from an EMBL/GenBank/DDBJ whole genome shotgun (WGS) entry which is preliminary data.</text>
</comment>
<name>A0AAE8N5E6_9PEZI</name>
<proteinExistence type="predicted"/>
<evidence type="ECO:0000313" key="3">
    <source>
        <dbReference type="Proteomes" id="UP001187682"/>
    </source>
</evidence>
<dbReference type="Proteomes" id="UP001187682">
    <property type="component" value="Unassembled WGS sequence"/>
</dbReference>
<sequence length="114" mass="12703">MTVPPSYRENNASDEDTDLGALWQEALIKYYEECGTDLRAVHESRLNFSHIKAEQDHQLLMFSEFRHDKGKLDKLRSLISSNSKHIMSIAEHIATAASAAFPPSAAILTPSTTS</sequence>
<organism evidence="2 3">
    <name type="scientific">Cephalotrichum gorgonifer</name>
    <dbReference type="NCBI Taxonomy" id="2041049"/>
    <lineage>
        <taxon>Eukaryota</taxon>
        <taxon>Fungi</taxon>
        <taxon>Dikarya</taxon>
        <taxon>Ascomycota</taxon>
        <taxon>Pezizomycotina</taxon>
        <taxon>Sordariomycetes</taxon>
        <taxon>Hypocreomycetidae</taxon>
        <taxon>Microascales</taxon>
        <taxon>Microascaceae</taxon>
        <taxon>Cephalotrichum</taxon>
    </lineage>
</organism>
<gene>
    <name evidence="2" type="ORF">DNG_07826</name>
</gene>
<dbReference type="EMBL" id="ONZQ02000012">
    <property type="protein sequence ID" value="SPO05140.1"/>
    <property type="molecule type" value="Genomic_DNA"/>
</dbReference>
<feature type="domain" description="Fungal STAND N-terminal Goodbye" evidence="1">
    <location>
        <begin position="23"/>
        <end position="108"/>
    </location>
</feature>
<protein>
    <recommendedName>
        <fullName evidence="1">Fungal STAND N-terminal Goodbye domain-containing protein</fullName>
    </recommendedName>
</protein>
<reference evidence="2" key="1">
    <citation type="submission" date="2018-03" db="EMBL/GenBank/DDBJ databases">
        <authorList>
            <person name="Guldener U."/>
        </authorList>
    </citation>
    <scope>NUCLEOTIDE SEQUENCE</scope>
</reference>
<evidence type="ECO:0000259" key="1">
    <source>
        <dbReference type="Pfam" id="PF17109"/>
    </source>
</evidence>
<dbReference type="AlphaFoldDB" id="A0AAE8N5E6"/>
<dbReference type="Pfam" id="PF17109">
    <property type="entry name" value="Goodbye"/>
    <property type="match status" value="1"/>
</dbReference>
<accession>A0AAE8N5E6</accession>
<keyword evidence="3" id="KW-1185">Reference proteome</keyword>
<evidence type="ECO:0000313" key="2">
    <source>
        <dbReference type="EMBL" id="SPO05140.1"/>
    </source>
</evidence>